<evidence type="ECO:0000313" key="4">
    <source>
        <dbReference type="EMBL" id="RZU50070.1"/>
    </source>
</evidence>
<evidence type="ECO:0000256" key="2">
    <source>
        <dbReference type="SAM" id="MobiDB-lite"/>
    </source>
</evidence>
<keyword evidence="1" id="KW-0378">Hydrolase</keyword>
<dbReference type="RefSeq" id="WP_130509059.1">
    <property type="nucleotide sequence ID" value="NZ_SHKY01000001.1"/>
</dbReference>
<feature type="domain" description="Chitin-binding type-3" evidence="3">
    <location>
        <begin position="169"/>
        <end position="215"/>
    </location>
</feature>
<dbReference type="GO" id="GO:0030246">
    <property type="term" value="F:carbohydrate binding"/>
    <property type="evidence" value="ECO:0007669"/>
    <property type="project" value="InterPro"/>
</dbReference>
<gene>
    <name evidence="4" type="ORF">EV385_1832</name>
</gene>
<accession>A0A4Q7ZGX9</accession>
<dbReference type="Pfam" id="PF02839">
    <property type="entry name" value="CBM_5_12"/>
    <property type="match status" value="1"/>
</dbReference>
<feature type="compositionally biased region" description="Low complexity" evidence="2">
    <location>
        <begin position="106"/>
        <end position="154"/>
    </location>
</feature>
<protein>
    <submittedName>
        <fullName evidence="4">Carbohydrate binding protein</fullName>
    </submittedName>
</protein>
<dbReference type="Proteomes" id="UP000292564">
    <property type="component" value="Unassembled WGS sequence"/>
</dbReference>
<dbReference type="EMBL" id="SHKY01000001">
    <property type="protein sequence ID" value="RZU50070.1"/>
    <property type="molecule type" value="Genomic_DNA"/>
</dbReference>
<dbReference type="OrthoDB" id="3289524at2"/>
<sequence>MHRAAAHAGRTFLRRPRVLLALAVVGAGLAAALYLPTRNDTASAHENRAGSAHENRAGRITVCERRDGRHVWRWTNAEGRTFRDRECRRTWTARPADDEWFPTPSPSGSTTVPPTPTSPSVSEDPSTEPTPTESASTEPTATEPEPTATTLEPVKQSESPSATPTKVSAPKWKLRTAYAAGDLVSFDGKVYRAKEAHTALPGWEPSKLKELFERVD</sequence>
<dbReference type="GO" id="GO:0005576">
    <property type="term" value="C:extracellular region"/>
    <property type="evidence" value="ECO:0007669"/>
    <property type="project" value="InterPro"/>
</dbReference>
<evidence type="ECO:0000259" key="3">
    <source>
        <dbReference type="SMART" id="SM00495"/>
    </source>
</evidence>
<dbReference type="GO" id="GO:0004553">
    <property type="term" value="F:hydrolase activity, hydrolyzing O-glycosyl compounds"/>
    <property type="evidence" value="ECO:0007669"/>
    <property type="project" value="InterPro"/>
</dbReference>
<proteinExistence type="predicted"/>
<dbReference type="AlphaFoldDB" id="A0A4Q7ZGX9"/>
<keyword evidence="5" id="KW-1185">Reference proteome</keyword>
<evidence type="ECO:0000313" key="5">
    <source>
        <dbReference type="Proteomes" id="UP000292564"/>
    </source>
</evidence>
<dbReference type="InterPro" id="IPR036573">
    <property type="entry name" value="CBM_sf_5/12"/>
</dbReference>
<dbReference type="GO" id="GO:0005975">
    <property type="term" value="P:carbohydrate metabolic process"/>
    <property type="evidence" value="ECO:0007669"/>
    <property type="project" value="InterPro"/>
</dbReference>
<feature type="region of interest" description="Disordered" evidence="2">
    <location>
        <begin position="96"/>
        <end position="170"/>
    </location>
</feature>
<dbReference type="SMART" id="SM00495">
    <property type="entry name" value="ChtBD3"/>
    <property type="match status" value="1"/>
</dbReference>
<dbReference type="Gene3D" id="2.10.10.20">
    <property type="entry name" value="Carbohydrate-binding module superfamily 5/12"/>
    <property type="match status" value="1"/>
</dbReference>
<name>A0A4Q7ZGX9_9ACTN</name>
<dbReference type="CDD" id="cd12214">
    <property type="entry name" value="ChiA1_BD"/>
    <property type="match status" value="1"/>
</dbReference>
<comment type="caution">
    <text evidence="4">The sequence shown here is derived from an EMBL/GenBank/DDBJ whole genome shotgun (WGS) entry which is preliminary data.</text>
</comment>
<dbReference type="SUPFAM" id="SSF51055">
    <property type="entry name" value="Carbohydrate binding domain"/>
    <property type="match status" value="1"/>
</dbReference>
<reference evidence="4 5" key="1">
    <citation type="submission" date="2019-02" db="EMBL/GenBank/DDBJ databases">
        <title>Sequencing the genomes of 1000 actinobacteria strains.</title>
        <authorList>
            <person name="Klenk H.-P."/>
        </authorList>
    </citation>
    <scope>NUCLEOTIDE SEQUENCE [LARGE SCALE GENOMIC DNA]</scope>
    <source>
        <strain evidence="4 5">DSM 45162</strain>
    </source>
</reference>
<dbReference type="InterPro" id="IPR003610">
    <property type="entry name" value="CBM5/12"/>
</dbReference>
<organism evidence="4 5">
    <name type="scientific">Krasilnikovia cinnamomea</name>
    <dbReference type="NCBI Taxonomy" id="349313"/>
    <lineage>
        <taxon>Bacteria</taxon>
        <taxon>Bacillati</taxon>
        <taxon>Actinomycetota</taxon>
        <taxon>Actinomycetes</taxon>
        <taxon>Micromonosporales</taxon>
        <taxon>Micromonosporaceae</taxon>
        <taxon>Krasilnikovia</taxon>
    </lineage>
</organism>
<evidence type="ECO:0000256" key="1">
    <source>
        <dbReference type="ARBA" id="ARBA00022801"/>
    </source>
</evidence>
<feature type="compositionally biased region" description="Polar residues" evidence="2">
    <location>
        <begin position="156"/>
        <end position="166"/>
    </location>
</feature>